<evidence type="ECO:0008006" key="3">
    <source>
        <dbReference type="Google" id="ProtNLM"/>
    </source>
</evidence>
<dbReference type="InterPro" id="IPR027271">
    <property type="entry name" value="Acetolactate_synth/TF_NikR_C"/>
</dbReference>
<name>A0A434AW84_9BACT</name>
<protein>
    <recommendedName>
        <fullName evidence="3">Iron-only hydrogenase system regulator</fullName>
    </recommendedName>
</protein>
<evidence type="ECO:0000313" key="1">
    <source>
        <dbReference type="EMBL" id="RUT78654.1"/>
    </source>
</evidence>
<gene>
    <name evidence="1" type="ORF">DLK05_07405</name>
</gene>
<organism evidence="1 2">
    <name type="scientific">Ancylomarina longa</name>
    <dbReference type="NCBI Taxonomy" id="2487017"/>
    <lineage>
        <taxon>Bacteria</taxon>
        <taxon>Pseudomonadati</taxon>
        <taxon>Bacteroidota</taxon>
        <taxon>Bacteroidia</taxon>
        <taxon>Marinilabiliales</taxon>
        <taxon>Marinifilaceae</taxon>
        <taxon>Ancylomarina</taxon>
    </lineage>
</organism>
<dbReference type="RefSeq" id="WP_127343352.1">
    <property type="nucleotide sequence ID" value="NZ_RJJX01000007.1"/>
</dbReference>
<dbReference type="InterPro" id="IPR045865">
    <property type="entry name" value="ACT-like_dom_sf"/>
</dbReference>
<proteinExistence type="predicted"/>
<keyword evidence="2" id="KW-1185">Reference proteome</keyword>
<reference evidence="1 2" key="1">
    <citation type="submission" date="2018-11" db="EMBL/GenBank/DDBJ databases">
        <title>Parancylomarina longa gen. nov., sp. nov., isolated from sediments of southern Okinawa.</title>
        <authorList>
            <person name="Fu T."/>
        </authorList>
    </citation>
    <scope>NUCLEOTIDE SEQUENCE [LARGE SCALE GENOMIC DNA]</scope>
    <source>
        <strain evidence="1 2">T3-2 S1-C</strain>
    </source>
</reference>
<dbReference type="EMBL" id="RJJX01000007">
    <property type="protein sequence ID" value="RUT78654.1"/>
    <property type="molecule type" value="Genomic_DNA"/>
</dbReference>
<accession>A0A434AW84</accession>
<dbReference type="OrthoDB" id="1121298at2"/>
<dbReference type="Gene3D" id="3.30.70.1150">
    <property type="entry name" value="ACT-like. Chain A, domain 2"/>
    <property type="match status" value="1"/>
</dbReference>
<dbReference type="Proteomes" id="UP000282985">
    <property type="component" value="Unassembled WGS sequence"/>
</dbReference>
<comment type="caution">
    <text evidence="1">The sequence shown here is derived from an EMBL/GenBank/DDBJ whole genome shotgun (WGS) entry which is preliminary data.</text>
</comment>
<evidence type="ECO:0000313" key="2">
    <source>
        <dbReference type="Proteomes" id="UP000282985"/>
    </source>
</evidence>
<dbReference type="AlphaFoldDB" id="A0A434AW84"/>
<sequence>MISSTIRIFGILIRDKEKEDGCIQKILARYVNSIKTRLGIYDVEDRQNYPYGLIFIQVVGNEEDMNRFEKEIYMIEGVEIQHMFFQS</sequence>
<dbReference type="SUPFAM" id="SSF55021">
    <property type="entry name" value="ACT-like"/>
    <property type="match status" value="1"/>
</dbReference>